<name>A0A7R9E8C6_9NEOP</name>
<gene>
    <name evidence="1" type="ORF">TMSB3V08_LOCUS5968</name>
</gene>
<protein>
    <submittedName>
        <fullName evidence="1">Uncharacterized protein</fullName>
    </submittedName>
</protein>
<organism evidence="1">
    <name type="scientific">Timema monikensis</name>
    <dbReference type="NCBI Taxonomy" id="170555"/>
    <lineage>
        <taxon>Eukaryota</taxon>
        <taxon>Metazoa</taxon>
        <taxon>Ecdysozoa</taxon>
        <taxon>Arthropoda</taxon>
        <taxon>Hexapoda</taxon>
        <taxon>Insecta</taxon>
        <taxon>Pterygota</taxon>
        <taxon>Neoptera</taxon>
        <taxon>Polyneoptera</taxon>
        <taxon>Phasmatodea</taxon>
        <taxon>Timematodea</taxon>
        <taxon>Timematoidea</taxon>
        <taxon>Timematidae</taxon>
        <taxon>Timema</taxon>
    </lineage>
</organism>
<evidence type="ECO:0000313" key="1">
    <source>
        <dbReference type="EMBL" id="CAD7429187.1"/>
    </source>
</evidence>
<dbReference type="AlphaFoldDB" id="A0A7R9E8C6"/>
<dbReference type="EMBL" id="OB793993">
    <property type="protein sequence ID" value="CAD7429187.1"/>
    <property type="molecule type" value="Genomic_DNA"/>
</dbReference>
<sequence>MVKLFLFLDQIQEYFMDLREVLRPGIMQKLRRMFGRNFVHILTARAARGRPPCRTHHGVRSDETQV</sequence>
<proteinExistence type="predicted"/>
<accession>A0A7R9E8C6</accession>
<reference evidence="1" key="1">
    <citation type="submission" date="2020-11" db="EMBL/GenBank/DDBJ databases">
        <authorList>
            <person name="Tran Van P."/>
        </authorList>
    </citation>
    <scope>NUCLEOTIDE SEQUENCE</scope>
</reference>